<organism evidence="2 3">
    <name type="scientific">Oryctolagus cuniculus</name>
    <name type="common">Rabbit</name>
    <dbReference type="NCBI Taxonomy" id="9986"/>
    <lineage>
        <taxon>Eukaryota</taxon>
        <taxon>Metazoa</taxon>
        <taxon>Chordata</taxon>
        <taxon>Craniata</taxon>
        <taxon>Vertebrata</taxon>
        <taxon>Euteleostomi</taxon>
        <taxon>Mammalia</taxon>
        <taxon>Eutheria</taxon>
        <taxon>Euarchontoglires</taxon>
        <taxon>Glires</taxon>
        <taxon>Lagomorpha</taxon>
        <taxon>Leporidae</taxon>
        <taxon>Oryctolagus</taxon>
    </lineage>
</organism>
<dbReference type="InParanoid" id="G1U345"/>
<evidence type="ECO:0000313" key="3">
    <source>
        <dbReference type="Proteomes" id="UP000001811"/>
    </source>
</evidence>
<feature type="domain" description="DALR anticodon binding" evidence="1">
    <location>
        <begin position="232"/>
        <end position="372"/>
    </location>
</feature>
<dbReference type="Bgee" id="ENSOCUG00000017715">
    <property type="expression patterns" value="Expressed in skin of back and 16 other cell types or tissues"/>
</dbReference>
<dbReference type="Pfam" id="PF05746">
    <property type="entry name" value="DALR_1"/>
    <property type="match status" value="1"/>
</dbReference>
<sequence>MLTFLQQLRVDWPAASPTPPSTGTLRSRALAELSPARDAGTLPPGVLGRLSLKELVEEQGRAAGYDPNLDSCLLTEDLLSALAELQEAVRHWPEDSPPAAAPGAGADGCVVVHVLSCEDEFQQQKLDLLWWKLDDQAPLRQKHLVCGPVRAVGAAMTAPEYYESRHAQVCKASALKRGGDPAQDPAWTEIAGVLSVATIKFEMLSTAPRSQLLLAPADSSISTKGTKSGIFVMYNCARLATLFESYKRSEEQGLYPPFPSVASLDFSLLQDEGEWLLLFNSVLPFPELLSQLAALAPTTPGLHLPARTETVCKFLVQLSMDFSSYYNRVHVLGEPRPHLFGQMFARLQLLRAIREVLHAGLALLGLPPLSHI</sequence>
<dbReference type="GO" id="GO:0106217">
    <property type="term" value="P:tRNA C3-cytosine methylation"/>
    <property type="evidence" value="ECO:0007669"/>
    <property type="project" value="Ensembl"/>
</dbReference>
<dbReference type="Gene3D" id="1.10.730.10">
    <property type="entry name" value="Isoleucyl-tRNA Synthetase, Domain 1"/>
    <property type="match status" value="1"/>
</dbReference>
<dbReference type="Proteomes" id="UP000001811">
    <property type="component" value="Chromosome 9"/>
</dbReference>
<proteinExistence type="predicted"/>
<dbReference type="GeneTree" id="ENSGT00390000014621"/>
<dbReference type="PANTHER" id="PTHR16043:SF1">
    <property type="entry name" value="DALR ANTICODON-BINDING DOMAIN-CONTAINING PROTEIN 3"/>
    <property type="match status" value="1"/>
</dbReference>
<keyword evidence="3" id="KW-1185">Reference proteome</keyword>
<dbReference type="HOGENOM" id="CLU_041286_1_1_1"/>
<reference evidence="2 3" key="1">
    <citation type="journal article" date="2011" name="Nature">
        <title>A high-resolution map of human evolutionary constraint using 29 mammals.</title>
        <authorList>
            <person name="Lindblad-Toh K."/>
            <person name="Garber M."/>
            <person name="Zuk O."/>
            <person name="Lin M.F."/>
            <person name="Parker B.J."/>
            <person name="Washietl S."/>
            <person name="Kheradpour P."/>
            <person name="Ernst J."/>
            <person name="Jordan G."/>
            <person name="Mauceli E."/>
            <person name="Ward L.D."/>
            <person name="Lowe C.B."/>
            <person name="Holloway A.K."/>
            <person name="Clamp M."/>
            <person name="Gnerre S."/>
            <person name="Alfoldi J."/>
            <person name="Beal K."/>
            <person name="Chang J."/>
            <person name="Clawson H."/>
            <person name="Cuff J."/>
            <person name="Di Palma F."/>
            <person name="Fitzgerald S."/>
            <person name="Flicek P."/>
            <person name="Guttman M."/>
            <person name="Hubisz M.J."/>
            <person name="Jaffe D.B."/>
            <person name="Jungreis I."/>
            <person name="Kent W.J."/>
            <person name="Kostka D."/>
            <person name="Lara M."/>
            <person name="Martins A.L."/>
            <person name="Massingham T."/>
            <person name="Moltke I."/>
            <person name="Raney B.J."/>
            <person name="Rasmussen M.D."/>
            <person name="Robinson J."/>
            <person name="Stark A."/>
            <person name="Vilella A.J."/>
            <person name="Wen J."/>
            <person name="Xie X."/>
            <person name="Zody M.C."/>
            <person name="Baldwin J."/>
            <person name="Bloom T."/>
            <person name="Chin C.W."/>
            <person name="Heiman D."/>
            <person name="Nicol R."/>
            <person name="Nusbaum C."/>
            <person name="Young S."/>
            <person name="Wilkinson J."/>
            <person name="Worley K.C."/>
            <person name="Kovar C.L."/>
            <person name="Muzny D.M."/>
            <person name="Gibbs R.A."/>
            <person name="Cree A."/>
            <person name="Dihn H.H."/>
            <person name="Fowler G."/>
            <person name="Jhangiani S."/>
            <person name="Joshi V."/>
            <person name="Lee S."/>
            <person name="Lewis L.R."/>
            <person name="Nazareth L.V."/>
            <person name="Okwuonu G."/>
            <person name="Santibanez J."/>
            <person name="Warren W.C."/>
            <person name="Mardis E.R."/>
            <person name="Weinstock G.M."/>
            <person name="Wilson R.K."/>
            <person name="Delehaunty K."/>
            <person name="Dooling D."/>
            <person name="Fronik C."/>
            <person name="Fulton L."/>
            <person name="Fulton B."/>
            <person name="Graves T."/>
            <person name="Minx P."/>
            <person name="Sodergren E."/>
            <person name="Birney E."/>
            <person name="Margulies E.H."/>
            <person name="Herrero J."/>
            <person name="Green E.D."/>
            <person name="Haussler D."/>
            <person name="Siepel A."/>
            <person name="Goldman N."/>
            <person name="Pollard K.S."/>
            <person name="Pedersen J.S."/>
            <person name="Lander E.S."/>
            <person name="Kellis M."/>
        </authorList>
    </citation>
    <scope>NUCLEOTIDE SEQUENCE [LARGE SCALE GENOMIC DNA]</scope>
    <source>
        <strain evidence="2 3">Thorbecke inbred</strain>
    </source>
</reference>
<dbReference type="EMBL" id="AAGW02044078">
    <property type="status" value="NOT_ANNOTATED_CDS"/>
    <property type="molecule type" value="Genomic_DNA"/>
</dbReference>
<accession>G1U345</accession>
<dbReference type="PANTHER" id="PTHR16043">
    <property type="entry name" value="DALRD3 PROTEIN"/>
    <property type="match status" value="1"/>
</dbReference>
<dbReference type="Ensembl" id="ENSOCUT00000024906.2">
    <property type="protein sequence ID" value="ENSOCUP00000023803.2"/>
    <property type="gene ID" value="ENSOCUG00000017715.3"/>
</dbReference>
<dbReference type="InterPro" id="IPR009080">
    <property type="entry name" value="tRNAsynth_Ia_anticodon-bd"/>
</dbReference>
<dbReference type="AlphaFoldDB" id="G1U345"/>
<dbReference type="GO" id="GO:0006420">
    <property type="term" value="P:arginyl-tRNA aminoacylation"/>
    <property type="evidence" value="ECO:0007669"/>
    <property type="project" value="InterPro"/>
</dbReference>
<dbReference type="SUPFAM" id="SSF47323">
    <property type="entry name" value="Anticodon-binding domain of a subclass of class I aminoacyl-tRNA synthetases"/>
    <property type="match status" value="1"/>
</dbReference>
<dbReference type="InterPro" id="IPR008909">
    <property type="entry name" value="DALR_anticod-bd"/>
</dbReference>
<dbReference type="GO" id="GO:0000049">
    <property type="term" value="F:tRNA binding"/>
    <property type="evidence" value="ECO:0007669"/>
    <property type="project" value="Ensembl"/>
</dbReference>
<reference evidence="2" key="2">
    <citation type="submission" date="2025-08" db="UniProtKB">
        <authorList>
            <consortium name="Ensembl"/>
        </authorList>
    </citation>
    <scope>IDENTIFICATION</scope>
    <source>
        <strain evidence="2">Thorbecke</strain>
    </source>
</reference>
<dbReference type="GO" id="GO:0005524">
    <property type="term" value="F:ATP binding"/>
    <property type="evidence" value="ECO:0007669"/>
    <property type="project" value="InterPro"/>
</dbReference>
<reference evidence="2" key="3">
    <citation type="submission" date="2025-09" db="UniProtKB">
        <authorList>
            <consortium name="Ensembl"/>
        </authorList>
    </citation>
    <scope>IDENTIFICATION</scope>
    <source>
        <strain evidence="2">Thorbecke</strain>
    </source>
</reference>
<protein>
    <submittedName>
        <fullName evidence="2">DALR anticodon binding domain containing 3</fullName>
    </submittedName>
</protein>
<evidence type="ECO:0000313" key="2">
    <source>
        <dbReference type="Ensembl" id="ENSOCUP00000023803.2"/>
    </source>
</evidence>
<dbReference type="STRING" id="9986.ENSOCUP00000023803"/>
<name>G1U345_RABIT</name>
<dbReference type="SMART" id="SM00836">
    <property type="entry name" value="DALR_1"/>
    <property type="match status" value="1"/>
</dbReference>
<dbReference type="GO" id="GO:0004814">
    <property type="term" value="F:arginine-tRNA ligase activity"/>
    <property type="evidence" value="ECO:0007669"/>
    <property type="project" value="InterPro"/>
</dbReference>
<dbReference type="FunCoup" id="G1U345">
    <property type="interactions" value="23"/>
</dbReference>
<dbReference type="PaxDb" id="9986-ENSOCUP00000015213"/>
<gene>
    <name evidence="2" type="primary">DALRD3</name>
</gene>
<dbReference type="InterPro" id="IPR037380">
    <property type="entry name" value="DALRD3"/>
</dbReference>
<evidence type="ECO:0000259" key="1">
    <source>
        <dbReference type="SMART" id="SM00836"/>
    </source>
</evidence>